<keyword evidence="2 6" id="KW-0812">Transmembrane</keyword>
<dbReference type="Pfam" id="PF02845">
    <property type="entry name" value="CUE"/>
    <property type="match status" value="1"/>
</dbReference>
<feature type="compositionally biased region" description="Polar residues" evidence="5">
    <location>
        <begin position="253"/>
        <end position="272"/>
    </location>
</feature>
<evidence type="ECO:0000256" key="2">
    <source>
        <dbReference type="ARBA" id="ARBA00022692"/>
    </source>
</evidence>
<evidence type="ECO:0000313" key="9">
    <source>
        <dbReference type="Proteomes" id="UP000008370"/>
    </source>
</evidence>
<dbReference type="RefSeq" id="XP_007392057.1">
    <property type="nucleotide sequence ID" value="XM_007391995.1"/>
</dbReference>
<dbReference type="GeneID" id="18914816"/>
<evidence type="ECO:0000256" key="1">
    <source>
        <dbReference type="ARBA" id="ARBA00004141"/>
    </source>
</evidence>
<feature type="region of interest" description="Disordered" evidence="5">
    <location>
        <begin position="223"/>
        <end position="272"/>
    </location>
</feature>
<dbReference type="AlphaFoldDB" id="K5X9D0"/>
<dbReference type="OrthoDB" id="272778at2759"/>
<dbReference type="SUPFAM" id="SSF144091">
    <property type="entry name" value="Rhomboid-like"/>
    <property type="match status" value="1"/>
</dbReference>
<dbReference type="InterPro" id="IPR035952">
    <property type="entry name" value="Rhomboid-like_sf"/>
</dbReference>
<dbReference type="PANTHER" id="PTHR43066:SF21">
    <property type="entry name" value="UBIQUITIN-ASSOCIATED DOMAIN-CONTAINING PROTEIN 2"/>
    <property type="match status" value="1"/>
</dbReference>
<name>K5X9D0_PHACS</name>
<feature type="transmembrane region" description="Helical" evidence="6">
    <location>
        <begin position="37"/>
        <end position="61"/>
    </location>
</feature>
<keyword evidence="9" id="KW-1185">Reference proteome</keyword>
<evidence type="ECO:0000256" key="3">
    <source>
        <dbReference type="ARBA" id="ARBA00022989"/>
    </source>
</evidence>
<evidence type="ECO:0000256" key="5">
    <source>
        <dbReference type="SAM" id="MobiDB-lite"/>
    </source>
</evidence>
<gene>
    <name evidence="8" type="ORF">PHACADRAFT_250034</name>
</gene>
<dbReference type="GO" id="GO:0004252">
    <property type="term" value="F:serine-type endopeptidase activity"/>
    <property type="evidence" value="ECO:0007669"/>
    <property type="project" value="TreeGrafter"/>
</dbReference>
<keyword evidence="3 6" id="KW-1133">Transmembrane helix</keyword>
<dbReference type="PANTHER" id="PTHR43066">
    <property type="entry name" value="RHOMBOID-RELATED PROTEIN"/>
    <property type="match status" value="1"/>
</dbReference>
<dbReference type="FunCoup" id="K5X9D0">
    <property type="interactions" value="7"/>
</dbReference>
<dbReference type="STRING" id="650164.K5X9D0"/>
<sequence length="342" mass="37787">MIVVAVTSIVTGIFDVKYLFHLQLVPHISKHHQYWRLFVHHIACSSSIDLLLTELLLYNAAIHIERAFGSCKYASFLSIALLLNTISTFIALILVSPVPKLGMAVNRLPSGPIALVFSIVYQYYRLVPQAYDFKVFGVTFSDKIWVYATATQLALSYAPPTLLLAACGIATGYIYRADILQLKGWRVPQKVARFSERWIKPLLGEERGSRRLNRVFPDNRTRTSRAQDILSREEITTTARRTRTTRTPPEQAASATDQNGRTEPSPISTNTGGVVRQWASELAGAARLSASGPGTIRVPSEAEVETLTAMFPDVGRDVVLGVLQRSANIEIAAETLLSSARS</sequence>
<comment type="subcellular location">
    <subcellularLocation>
        <location evidence="1">Membrane</location>
        <topology evidence="1">Multi-pass membrane protein</topology>
    </subcellularLocation>
</comment>
<dbReference type="InterPro" id="IPR003892">
    <property type="entry name" value="CUE"/>
</dbReference>
<organism evidence="8 9">
    <name type="scientific">Phanerochaete carnosa (strain HHB-10118-sp)</name>
    <name type="common">White-rot fungus</name>
    <name type="synonym">Peniophora carnosa</name>
    <dbReference type="NCBI Taxonomy" id="650164"/>
    <lineage>
        <taxon>Eukaryota</taxon>
        <taxon>Fungi</taxon>
        <taxon>Dikarya</taxon>
        <taxon>Basidiomycota</taxon>
        <taxon>Agaricomycotina</taxon>
        <taxon>Agaricomycetes</taxon>
        <taxon>Polyporales</taxon>
        <taxon>Phanerochaetaceae</taxon>
        <taxon>Phanerochaete</taxon>
    </lineage>
</organism>
<keyword evidence="4 6" id="KW-0472">Membrane</keyword>
<accession>K5X9D0</accession>
<evidence type="ECO:0000256" key="4">
    <source>
        <dbReference type="ARBA" id="ARBA00023136"/>
    </source>
</evidence>
<feature type="domain" description="CUE" evidence="7">
    <location>
        <begin position="299"/>
        <end position="342"/>
    </location>
</feature>
<dbReference type="KEGG" id="pco:PHACADRAFT_250034"/>
<dbReference type="CDD" id="cd14279">
    <property type="entry name" value="CUE"/>
    <property type="match status" value="1"/>
</dbReference>
<dbReference type="PROSITE" id="PS51140">
    <property type="entry name" value="CUE"/>
    <property type="match status" value="1"/>
</dbReference>
<dbReference type="InParanoid" id="K5X9D0"/>
<dbReference type="EMBL" id="JH930469">
    <property type="protein sequence ID" value="EKM59497.1"/>
    <property type="molecule type" value="Genomic_DNA"/>
</dbReference>
<dbReference type="GO" id="GO:0043130">
    <property type="term" value="F:ubiquitin binding"/>
    <property type="evidence" value="ECO:0007669"/>
    <property type="project" value="InterPro"/>
</dbReference>
<feature type="transmembrane region" description="Helical" evidence="6">
    <location>
        <begin position="107"/>
        <end position="124"/>
    </location>
</feature>
<dbReference type="Proteomes" id="UP000008370">
    <property type="component" value="Unassembled WGS sequence"/>
</dbReference>
<feature type="transmembrane region" description="Helical" evidence="6">
    <location>
        <begin position="73"/>
        <end position="95"/>
    </location>
</feature>
<dbReference type="HOGENOM" id="CLU_057574_2_0_1"/>
<reference evidence="8 9" key="1">
    <citation type="journal article" date="2012" name="BMC Genomics">
        <title>Comparative genomics of the white-rot fungi, Phanerochaete carnosa and P. chrysosporium, to elucidate the genetic basis of the distinct wood types they colonize.</title>
        <authorList>
            <person name="Suzuki H."/>
            <person name="MacDonald J."/>
            <person name="Syed K."/>
            <person name="Salamov A."/>
            <person name="Hori C."/>
            <person name="Aerts A."/>
            <person name="Henrissat B."/>
            <person name="Wiebenga A."/>
            <person name="vanKuyk P.A."/>
            <person name="Barry K."/>
            <person name="Lindquist E."/>
            <person name="LaButti K."/>
            <person name="Lapidus A."/>
            <person name="Lucas S."/>
            <person name="Coutinho P."/>
            <person name="Gong Y."/>
            <person name="Samejima M."/>
            <person name="Mahadevan R."/>
            <person name="Abou-Zaid M."/>
            <person name="de Vries R.P."/>
            <person name="Igarashi K."/>
            <person name="Yadav J.S."/>
            <person name="Grigoriev I.V."/>
            <person name="Master E.R."/>
        </authorList>
    </citation>
    <scope>NUCLEOTIDE SEQUENCE [LARGE SCALE GENOMIC DNA]</scope>
    <source>
        <strain evidence="8 9">HHB-10118-sp</strain>
    </source>
</reference>
<proteinExistence type="predicted"/>
<dbReference type="GO" id="GO:0016020">
    <property type="term" value="C:membrane"/>
    <property type="evidence" value="ECO:0007669"/>
    <property type="project" value="UniProtKB-SubCell"/>
</dbReference>
<evidence type="ECO:0000256" key="6">
    <source>
        <dbReference type="SAM" id="Phobius"/>
    </source>
</evidence>
<evidence type="ECO:0000313" key="8">
    <source>
        <dbReference type="EMBL" id="EKM59497.1"/>
    </source>
</evidence>
<evidence type="ECO:0000259" key="7">
    <source>
        <dbReference type="PROSITE" id="PS51140"/>
    </source>
</evidence>
<feature type="transmembrane region" description="Helical" evidence="6">
    <location>
        <begin position="144"/>
        <end position="175"/>
    </location>
</feature>
<protein>
    <recommendedName>
        <fullName evidence="7">CUE domain-containing protein</fullName>
    </recommendedName>
</protein>